<reference evidence="2" key="2">
    <citation type="submission" date="2019-01" db="EMBL/GenBank/DDBJ databases">
        <authorList>
            <consortium name="NCBI Pathogen Detection Project"/>
        </authorList>
    </citation>
    <scope>NUCLEOTIDE SEQUENCE</scope>
    <source>
        <strain evidence="2">404ty</strain>
    </source>
</reference>
<reference evidence="2" key="1">
    <citation type="journal article" date="2018" name="Genome Biol.">
        <title>SKESA: strategic k-mer extension for scrupulous assemblies.</title>
        <authorList>
            <person name="Souvorov A."/>
            <person name="Agarwala R."/>
            <person name="Lipman D.J."/>
        </authorList>
    </citation>
    <scope>NUCLEOTIDE SEQUENCE</scope>
    <source>
        <strain evidence="2">404ty</strain>
    </source>
</reference>
<gene>
    <name evidence="2" type="ORF">G1Y53_17860</name>
</gene>
<dbReference type="EMBL" id="DAAPRS010000018">
    <property type="protein sequence ID" value="HAD7337278.1"/>
    <property type="molecule type" value="Genomic_DNA"/>
</dbReference>
<accession>A0A719W085</accession>
<dbReference type="AlphaFoldDB" id="A0A719W085"/>
<dbReference type="InterPro" id="IPR020000">
    <property type="entry name" value="Phage_P2_LysB"/>
</dbReference>
<organism evidence="2">
    <name type="scientific">Salmonella enterica subsp. enterica serovar Typhi str. 404ty</name>
    <dbReference type="NCBI Taxonomy" id="497977"/>
    <lineage>
        <taxon>Bacteria</taxon>
        <taxon>Pseudomonadati</taxon>
        <taxon>Pseudomonadota</taxon>
        <taxon>Gammaproteobacteria</taxon>
        <taxon>Enterobacterales</taxon>
        <taxon>Enterobacteriaceae</taxon>
        <taxon>Salmonella</taxon>
    </lineage>
</organism>
<proteinExistence type="predicted"/>
<evidence type="ECO:0000256" key="1">
    <source>
        <dbReference type="SAM" id="Coils"/>
    </source>
</evidence>
<feature type="coiled-coil region" evidence="1">
    <location>
        <begin position="72"/>
        <end position="99"/>
    </location>
</feature>
<keyword evidence="1" id="KW-0175">Coiled coil</keyword>
<sequence>MNRLLLVVLALLLAALGWQTWRLADASQTISTQADELQSKSQALAKSNSQLISLSILTETNSREQTRLYAAAEQTTALLRSRQRRIEELKSENEDLRRWADTPLPADIIRLRDRPALAGGAAYREWLSQSDAVPPGKVSAAQ</sequence>
<comment type="caution">
    <text evidence="2">The sequence shown here is derived from an EMBL/GenBank/DDBJ whole genome shotgun (WGS) entry which is preliminary data.</text>
</comment>
<name>A0A719W085_SALTI</name>
<evidence type="ECO:0000313" key="2">
    <source>
        <dbReference type="EMBL" id="HAD7337278.1"/>
    </source>
</evidence>
<dbReference type="NCBIfam" id="TIGR03495">
    <property type="entry name" value="phage_LysB"/>
    <property type="match status" value="1"/>
</dbReference>
<protein>
    <submittedName>
        <fullName evidence="2">LysB family phage lysis regulatory protein</fullName>
    </submittedName>
</protein>